<dbReference type="Proteomes" id="UP001499909">
    <property type="component" value="Unassembled WGS sequence"/>
</dbReference>
<dbReference type="PANTHER" id="PTHR34383">
    <property type="entry name" value="POLYPHOSPHATE:AMP PHOSPHOTRANSFERASE-RELATED"/>
    <property type="match status" value="1"/>
</dbReference>
<evidence type="ECO:0000313" key="5">
    <source>
        <dbReference type="EMBL" id="GAA3938756.1"/>
    </source>
</evidence>
<comment type="similarity">
    <text evidence="1">Belongs to the polyphosphate kinase 2 (PPK2) family. Class I subfamily.</text>
</comment>
<name>A0ABP7N7U3_9BACT</name>
<dbReference type="Pfam" id="PF03976">
    <property type="entry name" value="PPK2"/>
    <property type="match status" value="1"/>
</dbReference>
<dbReference type="InterPro" id="IPR016898">
    <property type="entry name" value="Polyphosphate_phosphotransfera"/>
</dbReference>
<dbReference type="Gene3D" id="3.40.50.300">
    <property type="entry name" value="P-loop containing nucleotide triphosphate hydrolases"/>
    <property type="match status" value="1"/>
</dbReference>
<organism evidence="5 6">
    <name type="scientific">Hymenobacter algoricola</name>
    <dbReference type="NCBI Taxonomy" id="486267"/>
    <lineage>
        <taxon>Bacteria</taxon>
        <taxon>Pseudomonadati</taxon>
        <taxon>Bacteroidota</taxon>
        <taxon>Cytophagia</taxon>
        <taxon>Cytophagales</taxon>
        <taxon>Hymenobacteraceae</taxon>
        <taxon>Hymenobacter</taxon>
    </lineage>
</organism>
<proteinExistence type="inferred from homology"/>
<sequence length="276" mass="31881">MRYGNPGAYSPARLLPFPIGMNSVNPFDLLSVSARAPHAIHKDDTKRETKRIRQELVGLQERLYAENQRSVLVVLQGMDASGKDGLIRKVFSGINPQGVRVQPFKEPTAEELAHDFLWRIHQHTPRHGMIQVFNRSHYEDVLITRVLGLVTAGEARRRFTAINAFEKLLQQAGTTILKFYLHISEQEQHERLQEREQDPNKQWKYEAGDADKARQWPRYRAVYADVFRHCSPPGCPWHLVPADQNWYKAHVVARTLRDALLAMNPQFPPNKKARPR</sequence>
<reference evidence="6" key="1">
    <citation type="journal article" date="2019" name="Int. J. Syst. Evol. Microbiol.">
        <title>The Global Catalogue of Microorganisms (GCM) 10K type strain sequencing project: providing services to taxonomists for standard genome sequencing and annotation.</title>
        <authorList>
            <consortium name="The Broad Institute Genomics Platform"/>
            <consortium name="The Broad Institute Genome Sequencing Center for Infectious Disease"/>
            <person name="Wu L."/>
            <person name="Ma J."/>
        </authorList>
    </citation>
    <scope>NUCLEOTIDE SEQUENCE [LARGE SCALE GENOMIC DNA]</scope>
    <source>
        <strain evidence="6">JCM 17214</strain>
    </source>
</reference>
<feature type="domain" description="Polyphosphate kinase-2-related" evidence="4">
    <location>
        <begin position="41"/>
        <end position="266"/>
    </location>
</feature>
<keyword evidence="3 5" id="KW-0418">Kinase</keyword>
<comment type="caution">
    <text evidence="5">The sequence shown here is derived from an EMBL/GenBank/DDBJ whole genome shotgun (WGS) entry which is preliminary data.</text>
</comment>
<keyword evidence="2" id="KW-0808">Transferase</keyword>
<dbReference type="GO" id="GO:0016301">
    <property type="term" value="F:kinase activity"/>
    <property type="evidence" value="ECO:0007669"/>
    <property type="project" value="UniProtKB-KW"/>
</dbReference>
<dbReference type="InterPro" id="IPR022488">
    <property type="entry name" value="PPK2-related"/>
</dbReference>
<evidence type="ECO:0000256" key="2">
    <source>
        <dbReference type="ARBA" id="ARBA00022679"/>
    </source>
</evidence>
<dbReference type="PANTHER" id="PTHR34383:SF3">
    <property type="entry name" value="POLYPHOSPHATE:AMP PHOSPHOTRANSFERASE"/>
    <property type="match status" value="1"/>
</dbReference>
<keyword evidence="6" id="KW-1185">Reference proteome</keyword>
<evidence type="ECO:0000313" key="6">
    <source>
        <dbReference type="Proteomes" id="UP001499909"/>
    </source>
</evidence>
<dbReference type="PIRSF" id="PIRSF028756">
    <property type="entry name" value="PPK2_prd"/>
    <property type="match status" value="1"/>
</dbReference>
<protein>
    <submittedName>
        <fullName evidence="5">Polyphosphate kinase 2 family protein</fullName>
    </submittedName>
</protein>
<dbReference type="NCBIfam" id="TIGR03709">
    <property type="entry name" value="PPK2_rel_1"/>
    <property type="match status" value="1"/>
</dbReference>
<evidence type="ECO:0000256" key="3">
    <source>
        <dbReference type="ARBA" id="ARBA00022777"/>
    </source>
</evidence>
<dbReference type="SUPFAM" id="SSF52540">
    <property type="entry name" value="P-loop containing nucleoside triphosphate hydrolases"/>
    <property type="match status" value="1"/>
</dbReference>
<dbReference type="EMBL" id="BAABDH010000039">
    <property type="protein sequence ID" value="GAA3938756.1"/>
    <property type="molecule type" value="Genomic_DNA"/>
</dbReference>
<evidence type="ECO:0000256" key="1">
    <source>
        <dbReference type="ARBA" id="ARBA00009924"/>
    </source>
</evidence>
<evidence type="ECO:0000259" key="4">
    <source>
        <dbReference type="Pfam" id="PF03976"/>
    </source>
</evidence>
<accession>A0ABP7N7U3</accession>
<dbReference type="InterPro" id="IPR022300">
    <property type="entry name" value="PPK2-rel_1"/>
</dbReference>
<gene>
    <name evidence="5" type="ORF">GCM10022406_23690</name>
</gene>
<dbReference type="InterPro" id="IPR027417">
    <property type="entry name" value="P-loop_NTPase"/>
</dbReference>